<dbReference type="InterPro" id="IPR012340">
    <property type="entry name" value="NA-bd_OB-fold"/>
</dbReference>
<evidence type="ECO:0000313" key="1">
    <source>
        <dbReference type="EMBL" id="TNY17601.1"/>
    </source>
</evidence>
<sequence>MVRLCSGLPTRRLALTRLLPQRTVFAHYTGVDLQHGFRCLAKDERVEYILTTHSKGGYQALCITGEHGAPLKGLSDPHNAAIVREMAAETNAKRAQSATAASPGAQDGFVSYPGAGAAEEPYGAVGGLGRARAPWVGGKGRA</sequence>
<protein>
    <submittedName>
        <fullName evidence="1">Uncharacterized protein</fullName>
    </submittedName>
</protein>
<gene>
    <name evidence="1" type="ORF">DMC30DRAFT_405432</name>
</gene>
<dbReference type="Gene3D" id="2.40.50.140">
    <property type="entry name" value="Nucleic acid-binding proteins"/>
    <property type="match status" value="1"/>
</dbReference>
<dbReference type="AlphaFoldDB" id="A0A5C5FP57"/>
<accession>A0A5C5FP57</accession>
<organism evidence="1 2">
    <name type="scientific">Rhodotorula diobovata</name>
    <dbReference type="NCBI Taxonomy" id="5288"/>
    <lineage>
        <taxon>Eukaryota</taxon>
        <taxon>Fungi</taxon>
        <taxon>Dikarya</taxon>
        <taxon>Basidiomycota</taxon>
        <taxon>Pucciniomycotina</taxon>
        <taxon>Microbotryomycetes</taxon>
        <taxon>Sporidiobolales</taxon>
        <taxon>Sporidiobolaceae</taxon>
        <taxon>Rhodotorula</taxon>
    </lineage>
</organism>
<reference evidence="1 2" key="1">
    <citation type="submission" date="2019-03" db="EMBL/GenBank/DDBJ databases">
        <title>Rhodosporidium diobovatum UCD-FST 08-225 genome sequencing, assembly, and annotation.</title>
        <authorList>
            <person name="Fakankun I.U."/>
            <person name="Fristensky B."/>
            <person name="Levin D.B."/>
        </authorList>
    </citation>
    <scope>NUCLEOTIDE SEQUENCE [LARGE SCALE GENOMIC DNA]</scope>
    <source>
        <strain evidence="1 2">UCD-FST 08-225</strain>
    </source>
</reference>
<name>A0A5C5FP57_9BASI</name>
<evidence type="ECO:0000313" key="2">
    <source>
        <dbReference type="Proteomes" id="UP000311382"/>
    </source>
</evidence>
<proteinExistence type="predicted"/>
<dbReference type="STRING" id="5288.A0A5C5FP57"/>
<dbReference type="EMBL" id="SOZI01000189">
    <property type="protein sequence ID" value="TNY17601.1"/>
    <property type="molecule type" value="Genomic_DNA"/>
</dbReference>
<dbReference type="OrthoDB" id="422005at2759"/>
<keyword evidence="2" id="KW-1185">Reference proteome</keyword>
<comment type="caution">
    <text evidence="1">The sequence shown here is derived from an EMBL/GenBank/DDBJ whole genome shotgun (WGS) entry which is preliminary data.</text>
</comment>
<dbReference type="Proteomes" id="UP000311382">
    <property type="component" value="Unassembled WGS sequence"/>
</dbReference>